<protein>
    <submittedName>
        <fullName evidence="1">Uncharacterized protein</fullName>
    </submittedName>
</protein>
<dbReference type="PANTHER" id="PTHR34924">
    <property type="entry name" value="UPF0573 PROTEIN C2ORF70"/>
    <property type="match status" value="1"/>
</dbReference>
<evidence type="ECO:0000313" key="2">
    <source>
        <dbReference type="Proteomes" id="UP000051574"/>
    </source>
</evidence>
<dbReference type="EMBL" id="LJIG01015969">
    <property type="protein sequence ID" value="KRT82009.1"/>
    <property type="molecule type" value="Genomic_DNA"/>
</dbReference>
<dbReference type="AlphaFoldDB" id="A0A0T6B3Q2"/>
<proteinExistence type="predicted"/>
<comment type="caution">
    <text evidence="1">The sequence shown here is derived from an EMBL/GenBank/DDBJ whole genome shotgun (WGS) entry which is preliminary data.</text>
</comment>
<dbReference type="Proteomes" id="UP000051574">
    <property type="component" value="Unassembled WGS sequence"/>
</dbReference>
<gene>
    <name evidence="1" type="ORF">AMK59_5548</name>
</gene>
<accession>A0A0T6B3Q2</accession>
<keyword evidence="2" id="KW-1185">Reference proteome</keyword>
<sequence length="142" mass="16823">MPPYEWGFMNTPYTPRPDISISGKLTNWNKMLQMPRPAFSLLDAGRQQEVDDFYKASQMHRDQYKDHTGQRHPLNYFKSGEYKFQCPPDPTSTYMSFPQYYTKYRTPPVLPLTLHRTNRMPSLPERALIGRFSPYSDISYKK</sequence>
<reference evidence="1 2" key="1">
    <citation type="submission" date="2015-09" db="EMBL/GenBank/DDBJ databases">
        <title>Draft genome of the scarab beetle Oryctes borbonicus.</title>
        <authorList>
            <person name="Meyer J.M."/>
            <person name="Markov G.V."/>
            <person name="Baskaran P."/>
            <person name="Herrmann M."/>
            <person name="Sommer R.J."/>
            <person name="Roedelsperger C."/>
        </authorList>
    </citation>
    <scope>NUCLEOTIDE SEQUENCE [LARGE SCALE GENOMIC DNA]</scope>
    <source>
        <strain evidence="1">OB123</strain>
        <tissue evidence="1">Whole animal</tissue>
    </source>
</reference>
<dbReference type="PANTHER" id="PTHR34924:SF1">
    <property type="entry name" value="PROTEIN FAM166C"/>
    <property type="match status" value="1"/>
</dbReference>
<evidence type="ECO:0000313" key="1">
    <source>
        <dbReference type="EMBL" id="KRT82009.1"/>
    </source>
</evidence>
<dbReference type="InterPro" id="IPR052329">
    <property type="entry name" value="CIMIP2C"/>
</dbReference>
<organism evidence="1 2">
    <name type="scientific">Oryctes borbonicus</name>
    <dbReference type="NCBI Taxonomy" id="1629725"/>
    <lineage>
        <taxon>Eukaryota</taxon>
        <taxon>Metazoa</taxon>
        <taxon>Ecdysozoa</taxon>
        <taxon>Arthropoda</taxon>
        <taxon>Hexapoda</taxon>
        <taxon>Insecta</taxon>
        <taxon>Pterygota</taxon>
        <taxon>Neoptera</taxon>
        <taxon>Endopterygota</taxon>
        <taxon>Coleoptera</taxon>
        <taxon>Polyphaga</taxon>
        <taxon>Scarabaeiformia</taxon>
        <taxon>Scarabaeidae</taxon>
        <taxon>Dynastinae</taxon>
        <taxon>Oryctes</taxon>
    </lineage>
</organism>
<dbReference type="OrthoDB" id="8181742at2759"/>
<name>A0A0T6B3Q2_9SCAR</name>